<keyword evidence="5" id="KW-0346">Stress response</keyword>
<evidence type="ECO:0000256" key="2">
    <source>
        <dbReference type="ARBA" id="ARBA00023186"/>
    </source>
</evidence>
<dbReference type="InterPro" id="IPR009073">
    <property type="entry name" value="HscB_oligo_C"/>
</dbReference>
<accession>A0A1X0NZR6</accession>
<dbReference type="InterPro" id="IPR001623">
    <property type="entry name" value="DnaJ_domain"/>
</dbReference>
<dbReference type="PANTHER" id="PTHR14021">
    <property type="entry name" value="IRON-SULFUR CLUSTER CO-CHAPERONE PROTEIN HSCB"/>
    <property type="match status" value="1"/>
</dbReference>
<dbReference type="InterPro" id="IPR036386">
    <property type="entry name" value="HscB_C_sf"/>
</dbReference>
<proteinExistence type="inferred from homology"/>
<comment type="caution">
    <text evidence="5">The sequence shown here is derived from an EMBL/GenBank/DDBJ whole genome shotgun (WGS) entry which is preliminary data.</text>
</comment>
<organism evidence="5 6">
    <name type="scientific">Trypanosoma theileri</name>
    <dbReference type="NCBI Taxonomy" id="67003"/>
    <lineage>
        <taxon>Eukaryota</taxon>
        <taxon>Discoba</taxon>
        <taxon>Euglenozoa</taxon>
        <taxon>Kinetoplastea</taxon>
        <taxon>Metakinetoplastina</taxon>
        <taxon>Trypanosomatida</taxon>
        <taxon>Trypanosomatidae</taxon>
        <taxon>Trypanosoma</taxon>
    </lineage>
</organism>
<protein>
    <submittedName>
        <fullName evidence="5">Putative heat shock protein</fullName>
    </submittedName>
</protein>
<dbReference type="GO" id="GO:0005739">
    <property type="term" value="C:mitochondrion"/>
    <property type="evidence" value="ECO:0007669"/>
    <property type="project" value="TreeGrafter"/>
</dbReference>
<dbReference type="OrthoDB" id="277802at2759"/>
<keyword evidence="6" id="KW-1185">Reference proteome</keyword>
<dbReference type="Pfam" id="PF07743">
    <property type="entry name" value="HSCB_C"/>
    <property type="match status" value="1"/>
</dbReference>
<name>A0A1X0NZR6_9TRYP</name>
<dbReference type="Gene3D" id="1.10.287.110">
    <property type="entry name" value="DnaJ domain"/>
    <property type="match status" value="1"/>
</dbReference>
<dbReference type="SUPFAM" id="SSF47144">
    <property type="entry name" value="HSC20 (HSCB), C-terminal oligomerisation domain"/>
    <property type="match status" value="1"/>
</dbReference>
<dbReference type="GO" id="GO:0044571">
    <property type="term" value="P:[2Fe-2S] cluster assembly"/>
    <property type="evidence" value="ECO:0007669"/>
    <property type="project" value="InterPro"/>
</dbReference>
<dbReference type="InterPro" id="IPR036869">
    <property type="entry name" value="J_dom_sf"/>
</dbReference>
<evidence type="ECO:0000256" key="1">
    <source>
        <dbReference type="ARBA" id="ARBA00010476"/>
    </source>
</evidence>
<evidence type="ECO:0000256" key="3">
    <source>
        <dbReference type="SAM" id="MobiDB-lite"/>
    </source>
</evidence>
<comment type="similarity">
    <text evidence="1">Belongs to the HscB family.</text>
</comment>
<feature type="compositionally biased region" description="Basic and acidic residues" evidence="3">
    <location>
        <begin position="73"/>
        <end position="84"/>
    </location>
</feature>
<dbReference type="GO" id="GO:0051087">
    <property type="term" value="F:protein-folding chaperone binding"/>
    <property type="evidence" value="ECO:0007669"/>
    <property type="project" value="InterPro"/>
</dbReference>
<evidence type="ECO:0000313" key="6">
    <source>
        <dbReference type="Proteomes" id="UP000192257"/>
    </source>
</evidence>
<dbReference type="SUPFAM" id="SSF46565">
    <property type="entry name" value="Chaperone J-domain"/>
    <property type="match status" value="1"/>
</dbReference>
<dbReference type="EMBL" id="NBCO01000011">
    <property type="protein sequence ID" value="ORC89650.1"/>
    <property type="molecule type" value="Genomic_DNA"/>
</dbReference>
<dbReference type="Gene3D" id="1.20.1280.20">
    <property type="entry name" value="HscB, C-terminal domain"/>
    <property type="match status" value="1"/>
</dbReference>
<dbReference type="GO" id="GO:0051259">
    <property type="term" value="P:protein complex oligomerization"/>
    <property type="evidence" value="ECO:0007669"/>
    <property type="project" value="InterPro"/>
</dbReference>
<feature type="domain" description="J" evidence="4">
    <location>
        <begin position="34"/>
        <end position="148"/>
    </location>
</feature>
<dbReference type="GO" id="GO:0001671">
    <property type="term" value="F:ATPase activator activity"/>
    <property type="evidence" value="ECO:0007669"/>
    <property type="project" value="InterPro"/>
</dbReference>
<dbReference type="InterPro" id="IPR004640">
    <property type="entry name" value="HscB"/>
</dbReference>
<feature type="region of interest" description="Disordered" evidence="3">
    <location>
        <begin position="66"/>
        <end position="109"/>
    </location>
</feature>
<keyword evidence="2" id="KW-0143">Chaperone</keyword>
<dbReference type="RefSeq" id="XP_028883716.1">
    <property type="nucleotide sequence ID" value="XM_029024893.1"/>
</dbReference>
<sequence>MRSSLSTLWSFTTPVGLHRYLHTTTIARRVGRGSFFAHLNLPKSPELDTAAVQRAYHDLQRRVHPDQANVQAKENEGEGEESKQGRSTFPSSSSSSSSSSFSSSTPMTNTTTIASMDRVADVDESMYANVAYETLRDPFLRCKYLARLSRAEEVKGGPLSPAEEEALMAEDDRRTVEENRKITGGKEENLTLSQEFLVEMMAANESIFTVDTTEETGRDTLKLLIAHLGERYEEYYTQAREYWKTGDYQNFRRCVLEWTYIRNALIHAKNRLD</sequence>
<evidence type="ECO:0000313" key="5">
    <source>
        <dbReference type="EMBL" id="ORC89650.1"/>
    </source>
</evidence>
<feature type="compositionally biased region" description="Low complexity" evidence="3">
    <location>
        <begin position="87"/>
        <end position="106"/>
    </location>
</feature>
<evidence type="ECO:0000259" key="4">
    <source>
        <dbReference type="PROSITE" id="PS50076"/>
    </source>
</evidence>
<dbReference type="VEuPathDB" id="TriTrypDB:TM35_000111840"/>
<dbReference type="AlphaFoldDB" id="A0A1X0NZR6"/>
<dbReference type="GeneID" id="39984673"/>
<gene>
    <name evidence="5" type="ORF">TM35_000111840</name>
</gene>
<dbReference type="Proteomes" id="UP000192257">
    <property type="component" value="Unassembled WGS sequence"/>
</dbReference>
<dbReference type="PROSITE" id="PS50076">
    <property type="entry name" value="DNAJ_2"/>
    <property type="match status" value="1"/>
</dbReference>
<reference evidence="5 6" key="1">
    <citation type="submission" date="2017-03" db="EMBL/GenBank/DDBJ databases">
        <title>An alternative strategy for trypanosome survival in the mammalian bloodstream revealed through genome and transcriptome analysis of the ubiquitous bovine parasite Trypanosoma (Megatrypanum) theileri.</title>
        <authorList>
            <person name="Kelly S."/>
            <person name="Ivens A."/>
            <person name="Mott A."/>
            <person name="O'Neill E."/>
            <person name="Emms D."/>
            <person name="Macleod O."/>
            <person name="Voorheis P."/>
            <person name="Matthews J."/>
            <person name="Matthews K."/>
            <person name="Carrington M."/>
        </authorList>
    </citation>
    <scope>NUCLEOTIDE SEQUENCE [LARGE SCALE GENOMIC DNA]</scope>
    <source>
        <strain evidence="5">Edinburgh</strain>
    </source>
</reference>
<dbReference type="PANTHER" id="PTHR14021:SF15">
    <property type="entry name" value="IRON-SULFUR CLUSTER CO-CHAPERONE PROTEIN HSCB"/>
    <property type="match status" value="1"/>
</dbReference>